<comment type="function">
    <text evidence="13">Interacts with outer membrane receptor proteins that carry out high-affinity binding and energy dependent uptake into the periplasmic space of specific substrates. It could act to transduce energy from the cytoplasmic membrane to specific energy-requiring processes in the outer membrane, resulting in the release into the periplasm of ligands bound by these outer membrane proteins.</text>
</comment>
<evidence type="ECO:0000256" key="5">
    <source>
        <dbReference type="ARBA" id="ARBA00022475"/>
    </source>
</evidence>
<accession>A0A518N4V3</accession>
<sequence length="331" mass="34097">MRLHAMAVALVAALVTSACQQAPQGGAAAEAAAVAVAPAAPSAVAPAVDLSRRTIADLEEAADRALREGRIYTPAGDSAVEYWLEARARDHDRIAVVNAVAGLQPYLLIGCEEAIARRDFAEARRLHGLIAAADPTAPALPRLAAAIAEAEAGDRAEAVRLAAEASRREDEARTAAQTRAEAASAQAPPTGVSESAAMALVPAPLADTDAPPAEARADIRADAGAADTRQAGIAGSPPSVPASGPGSAPPRLLYQPAPRYPPLALGRRMEGAVEVAFTIRPDGQVENTRVLQASPPGVFDRSALAAVGDYRFEPTGRNVPSTVTVRFTLDR</sequence>
<keyword evidence="9 13" id="KW-0653">Protein transport</keyword>
<gene>
    <name evidence="17" type="ORF">FPZ22_08565</name>
</gene>
<evidence type="ECO:0000313" key="18">
    <source>
        <dbReference type="Proteomes" id="UP000316584"/>
    </source>
</evidence>
<dbReference type="InterPro" id="IPR006260">
    <property type="entry name" value="TonB/TolA_C"/>
</dbReference>
<keyword evidence="18" id="KW-1185">Reference proteome</keyword>
<evidence type="ECO:0000256" key="13">
    <source>
        <dbReference type="RuleBase" id="RU362123"/>
    </source>
</evidence>
<evidence type="ECO:0000256" key="3">
    <source>
        <dbReference type="ARBA" id="ARBA00022362"/>
    </source>
</evidence>
<feature type="compositionally biased region" description="Low complexity" evidence="14">
    <location>
        <begin position="228"/>
        <end position="250"/>
    </location>
</feature>
<comment type="subcellular location">
    <subcellularLocation>
        <location evidence="1 13">Cell inner membrane</location>
        <topology evidence="1 13">Single-pass membrane protein</topology>
        <orientation evidence="1 13">Periplasmic side</orientation>
    </subcellularLocation>
</comment>
<keyword evidence="6 13" id="KW-0997">Cell inner membrane</keyword>
<feature type="domain" description="TonB C-terminal" evidence="16">
    <location>
        <begin position="245"/>
        <end position="331"/>
    </location>
</feature>
<keyword evidence="11" id="KW-0472">Membrane</keyword>
<dbReference type="GO" id="GO:0030288">
    <property type="term" value="C:outer membrane-bounded periplasmic space"/>
    <property type="evidence" value="ECO:0007669"/>
    <property type="project" value="InterPro"/>
</dbReference>
<dbReference type="InterPro" id="IPR037682">
    <property type="entry name" value="TonB_C"/>
</dbReference>
<evidence type="ECO:0000256" key="2">
    <source>
        <dbReference type="ARBA" id="ARBA00006555"/>
    </source>
</evidence>
<protein>
    <recommendedName>
        <fullName evidence="3 13">Protein TonB</fullName>
    </recommendedName>
</protein>
<keyword evidence="13" id="KW-0735">Signal-anchor</keyword>
<dbReference type="SUPFAM" id="SSF74653">
    <property type="entry name" value="TolA/TonB C-terminal domain"/>
    <property type="match status" value="1"/>
</dbReference>
<dbReference type="KEGG" id="lug:FPZ22_08565"/>
<evidence type="ECO:0000313" key="17">
    <source>
        <dbReference type="EMBL" id="QDW66938.1"/>
    </source>
</evidence>
<comment type="similarity">
    <text evidence="2 13">Belongs to the TonB family.</text>
</comment>
<dbReference type="PANTHER" id="PTHR33446">
    <property type="entry name" value="PROTEIN TONB-RELATED"/>
    <property type="match status" value="1"/>
</dbReference>
<feature type="region of interest" description="Disordered" evidence="14">
    <location>
        <begin position="161"/>
        <end position="194"/>
    </location>
</feature>
<evidence type="ECO:0000256" key="1">
    <source>
        <dbReference type="ARBA" id="ARBA00004383"/>
    </source>
</evidence>
<evidence type="ECO:0000256" key="6">
    <source>
        <dbReference type="ARBA" id="ARBA00022519"/>
    </source>
</evidence>
<dbReference type="InterPro" id="IPR003538">
    <property type="entry name" value="TonB"/>
</dbReference>
<keyword evidence="4 13" id="KW-0813">Transport</keyword>
<reference evidence="17 18" key="1">
    <citation type="submission" date="2019-07" db="EMBL/GenBank/DDBJ databases">
        <title>Full genome sequence of Luteimonas sp. Gr-4.</title>
        <authorList>
            <person name="Im W.-T."/>
        </authorList>
    </citation>
    <scope>NUCLEOTIDE SEQUENCE [LARGE SCALE GENOMIC DNA]</scope>
    <source>
        <strain evidence="17 18">Gr-4</strain>
    </source>
</reference>
<dbReference type="Pfam" id="PF03544">
    <property type="entry name" value="TonB_C"/>
    <property type="match status" value="1"/>
</dbReference>
<keyword evidence="5 13" id="KW-1003">Cell membrane</keyword>
<keyword evidence="7" id="KW-0812">Transmembrane</keyword>
<evidence type="ECO:0000256" key="11">
    <source>
        <dbReference type="ARBA" id="ARBA00023136"/>
    </source>
</evidence>
<evidence type="ECO:0000256" key="10">
    <source>
        <dbReference type="ARBA" id="ARBA00022989"/>
    </source>
</evidence>
<name>A0A518N4V3_9GAMM</name>
<evidence type="ECO:0000256" key="4">
    <source>
        <dbReference type="ARBA" id="ARBA00022448"/>
    </source>
</evidence>
<dbReference type="OrthoDB" id="1628901at2"/>
<dbReference type="PROSITE" id="PS52015">
    <property type="entry name" value="TONB_CTD"/>
    <property type="match status" value="1"/>
</dbReference>
<dbReference type="NCBIfam" id="TIGR01352">
    <property type="entry name" value="tonB_Cterm"/>
    <property type="match status" value="1"/>
</dbReference>
<proteinExistence type="inferred from homology"/>
<comment type="subunit">
    <text evidence="12">Homodimer. Forms a complex with the accessory proteins ExbB and ExbD.</text>
</comment>
<evidence type="ECO:0000256" key="9">
    <source>
        <dbReference type="ARBA" id="ARBA00022927"/>
    </source>
</evidence>
<dbReference type="GO" id="GO:0031992">
    <property type="term" value="F:energy transducer activity"/>
    <property type="evidence" value="ECO:0007669"/>
    <property type="project" value="InterPro"/>
</dbReference>
<evidence type="ECO:0000256" key="14">
    <source>
        <dbReference type="SAM" id="MobiDB-lite"/>
    </source>
</evidence>
<evidence type="ECO:0000256" key="12">
    <source>
        <dbReference type="ARBA" id="ARBA00025849"/>
    </source>
</evidence>
<dbReference type="EMBL" id="CP042218">
    <property type="protein sequence ID" value="QDW66938.1"/>
    <property type="molecule type" value="Genomic_DNA"/>
</dbReference>
<organism evidence="17 18">
    <name type="scientific">Luteimonas granuli</name>
    <dbReference type="NCBI Taxonomy" id="1176533"/>
    <lineage>
        <taxon>Bacteria</taxon>
        <taxon>Pseudomonadati</taxon>
        <taxon>Pseudomonadota</taxon>
        <taxon>Gammaproteobacteria</taxon>
        <taxon>Lysobacterales</taxon>
        <taxon>Lysobacteraceae</taxon>
        <taxon>Luteimonas</taxon>
    </lineage>
</organism>
<feature type="signal peptide" evidence="15">
    <location>
        <begin position="1"/>
        <end position="22"/>
    </location>
</feature>
<evidence type="ECO:0000259" key="16">
    <source>
        <dbReference type="PROSITE" id="PS52015"/>
    </source>
</evidence>
<dbReference type="AlphaFoldDB" id="A0A518N4V3"/>
<evidence type="ECO:0000256" key="7">
    <source>
        <dbReference type="ARBA" id="ARBA00022692"/>
    </source>
</evidence>
<dbReference type="RefSeq" id="WP_144892148.1">
    <property type="nucleotide sequence ID" value="NZ_CP042218.1"/>
</dbReference>
<feature type="region of interest" description="Disordered" evidence="14">
    <location>
        <begin position="228"/>
        <end position="251"/>
    </location>
</feature>
<feature type="chain" id="PRO_5021926024" description="Protein TonB" evidence="15">
    <location>
        <begin position="23"/>
        <end position="331"/>
    </location>
</feature>
<dbReference type="GO" id="GO:0015031">
    <property type="term" value="P:protein transport"/>
    <property type="evidence" value="ECO:0007669"/>
    <property type="project" value="UniProtKB-UniRule"/>
</dbReference>
<feature type="compositionally biased region" description="Low complexity" evidence="14">
    <location>
        <begin position="174"/>
        <end position="187"/>
    </location>
</feature>
<evidence type="ECO:0000256" key="8">
    <source>
        <dbReference type="ARBA" id="ARBA00022737"/>
    </source>
</evidence>
<keyword evidence="15" id="KW-0732">Signal</keyword>
<dbReference type="Proteomes" id="UP000316584">
    <property type="component" value="Chromosome"/>
</dbReference>
<dbReference type="PANTHER" id="PTHR33446:SF8">
    <property type="entry name" value="PROTEIN TONB"/>
    <property type="match status" value="1"/>
</dbReference>
<keyword evidence="8" id="KW-0677">Repeat</keyword>
<dbReference type="GO" id="GO:0015891">
    <property type="term" value="P:siderophore transport"/>
    <property type="evidence" value="ECO:0007669"/>
    <property type="project" value="InterPro"/>
</dbReference>
<keyword evidence="10" id="KW-1133">Transmembrane helix</keyword>
<dbReference type="PRINTS" id="PR01374">
    <property type="entry name" value="TONBPROTEIN"/>
</dbReference>
<dbReference type="GO" id="GO:0055085">
    <property type="term" value="P:transmembrane transport"/>
    <property type="evidence" value="ECO:0007669"/>
    <property type="project" value="InterPro"/>
</dbReference>
<dbReference type="GO" id="GO:0098797">
    <property type="term" value="C:plasma membrane protein complex"/>
    <property type="evidence" value="ECO:0007669"/>
    <property type="project" value="TreeGrafter"/>
</dbReference>
<evidence type="ECO:0000256" key="15">
    <source>
        <dbReference type="SAM" id="SignalP"/>
    </source>
</evidence>
<dbReference type="PROSITE" id="PS51257">
    <property type="entry name" value="PROKAR_LIPOPROTEIN"/>
    <property type="match status" value="1"/>
</dbReference>
<dbReference type="InterPro" id="IPR051045">
    <property type="entry name" value="TonB-dependent_transducer"/>
</dbReference>
<dbReference type="Gene3D" id="3.30.2420.10">
    <property type="entry name" value="TonB"/>
    <property type="match status" value="1"/>
</dbReference>